<dbReference type="Proteomes" id="UP001215598">
    <property type="component" value="Unassembled WGS sequence"/>
</dbReference>
<evidence type="ECO:0000256" key="2">
    <source>
        <dbReference type="SAM" id="Phobius"/>
    </source>
</evidence>
<protein>
    <submittedName>
        <fullName evidence="3">Uncharacterized protein</fullName>
    </submittedName>
</protein>
<feature type="compositionally biased region" description="Basic and acidic residues" evidence="1">
    <location>
        <begin position="474"/>
        <end position="489"/>
    </location>
</feature>
<feature type="region of interest" description="Disordered" evidence="1">
    <location>
        <begin position="180"/>
        <end position="360"/>
    </location>
</feature>
<feature type="region of interest" description="Disordered" evidence="1">
    <location>
        <begin position="372"/>
        <end position="508"/>
    </location>
</feature>
<name>A0AAD7K6M2_9AGAR</name>
<feature type="transmembrane region" description="Helical" evidence="2">
    <location>
        <begin position="149"/>
        <end position="175"/>
    </location>
</feature>
<feature type="compositionally biased region" description="Basic and acidic residues" evidence="1">
    <location>
        <begin position="454"/>
        <end position="465"/>
    </location>
</feature>
<gene>
    <name evidence="3" type="ORF">B0H16DRAFT_1502864</name>
</gene>
<feature type="compositionally biased region" description="Polar residues" evidence="1">
    <location>
        <begin position="439"/>
        <end position="450"/>
    </location>
</feature>
<feature type="compositionally biased region" description="Low complexity" evidence="1">
    <location>
        <begin position="265"/>
        <end position="302"/>
    </location>
</feature>
<reference evidence="3" key="1">
    <citation type="submission" date="2023-03" db="EMBL/GenBank/DDBJ databases">
        <title>Massive genome expansion in bonnet fungi (Mycena s.s.) driven by repeated elements and novel gene families across ecological guilds.</title>
        <authorList>
            <consortium name="Lawrence Berkeley National Laboratory"/>
            <person name="Harder C.B."/>
            <person name="Miyauchi S."/>
            <person name="Viragh M."/>
            <person name="Kuo A."/>
            <person name="Thoen E."/>
            <person name="Andreopoulos B."/>
            <person name="Lu D."/>
            <person name="Skrede I."/>
            <person name="Drula E."/>
            <person name="Henrissat B."/>
            <person name="Morin E."/>
            <person name="Kohler A."/>
            <person name="Barry K."/>
            <person name="LaButti K."/>
            <person name="Morin E."/>
            <person name="Salamov A."/>
            <person name="Lipzen A."/>
            <person name="Mereny Z."/>
            <person name="Hegedus B."/>
            <person name="Baldrian P."/>
            <person name="Stursova M."/>
            <person name="Weitz H."/>
            <person name="Taylor A."/>
            <person name="Grigoriev I.V."/>
            <person name="Nagy L.G."/>
            <person name="Martin F."/>
            <person name="Kauserud H."/>
        </authorList>
    </citation>
    <scope>NUCLEOTIDE SEQUENCE</scope>
    <source>
        <strain evidence="3">CBHHK182m</strain>
    </source>
</reference>
<keyword evidence="4" id="KW-1185">Reference proteome</keyword>
<organism evidence="3 4">
    <name type="scientific">Mycena metata</name>
    <dbReference type="NCBI Taxonomy" id="1033252"/>
    <lineage>
        <taxon>Eukaryota</taxon>
        <taxon>Fungi</taxon>
        <taxon>Dikarya</taxon>
        <taxon>Basidiomycota</taxon>
        <taxon>Agaricomycotina</taxon>
        <taxon>Agaricomycetes</taxon>
        <taxon>Agaricomycetidae</taxon>
        <taxon>Agaricales</taxon>
        <taxon>Marasmiineae</taxon>
        <taxon>Mycenaceae</taxon>
        <taxon>Mycena</taxon>
    </lineage>
</organism>
<keyword evidence="2" id="KW-0472">Membrane</keyword>
<sequence>MENNPSPTAVAGTTSHGRHPQYNVNYYYARQLMPSSLTSSSYDYWWPYPPEGATATTSTSTTLPLYTSTDALFTSTSTPALALFNSASMASSSFAGSPSDSLSVTSMSSSTASSSPSESIISISALPPSNSTVPASSHHKLSMVPQSTLVYIVPACGVVGLLIGGITAWCVYGCLTRNGHGRRRGRKSYGALEVGPEYTQPSPRLGEKLDDGDEGEWVGDEKHAEESDAGEDTVQGDASDDECETGTETEGFLHPGSAQKRPAASSIRTKSTASTTTTYTTARTKSTRSSRGTSPTPSGRTSLFFDRPDSTDPLPWESLRHTSIKRGILERLRGDGRQPPESTGTDRVARRPWQAHGRHDSDLLIADAQADLSRAASSVTASSAALSRASTARSGPGFRILQESPAGTPQRERGADLFGWPSVEEDKYTRVPARVARGRSQSPQKASRANSPVKFERSASPDKLARAMSPPLRRGGDDYSRPRGRKIDIDGSTPTDFRNVLPQSPPRISSPVLDGALCFTPISSPSLERTPEMNSFASFGAPGAEEVVAMARMKRGTGGRAFRGAERPGRD</sequence>
<evidence type="ECO:0000256" key="1">
    <source>
        <dbReference type="SAM" id="MobiDB-lite"/>
    </source>
</evidence>
<proteinExistence type="predicted"/>
<keyword evidence="2" id="KW-0812">Transmembrane</keyword>
<feature type="compositionally biased region" description="Basic and acidic residues" evidence="1">
    <location>
        <begin position="327"/>
        <end position="338"/>
    </location>
</feature>
<evidence type="ECO:0000313" key="4">
    <source>
        <dbReference type="Proteomes" id="UP001215598"/>
    </source>
</evidence>
<feature type="compositionally biased region" description="Low complexity" evidence="1">
    <location>
        <begin position="372"/>
        <end position="394"/>
    </location>
</feature>
<dbReference type="AlphaFoldDB" id="A0AAD7K6M2"/>
<comment type="caution">
    <text evidence="3">The sequence shown here is derived from an EMBL/GenBank/DDBJ whole genome shotgun (WGS) entry which is preliminary data.</text>
</comment>
<evidence type="ECO:0000313" key="3">
    <source>
        <dbReference type="EMBL" id="KAJ7778276.1"/>
    </source>
</evidence>
<accession>A0AAD7K6M2</accession>
<dbReference type="EMBL" id="JARKIB010000007">
    <property type="protein sequence ID" value="KAJ7778276.1"/>
    <property type="molecule type" value="Genomic_DNA"/>
</dbReference>
<feature type="compositionally biased region" description="Acidic residues" evidence="1">
    <location>
        <begin position="238"/>
        <end position="247"/>
    </location>
</feature>
<keyword evidence="2" id="KW-1133">Transmembrane helix</keyword>